<evidence type="ECO:0000313" key="1">
    <source>
        <dbReference type="EMBL" id="MPM28859.1"/>
    </source>
</evidence>
<dbReference type="AlphaFoldDB" id="A0A644YKK5"/>
<gene>
    <name evidence="1" type="ORF">SDC9_75390</name>
</gene>
<sequence length="135" mass="15541">MGNSFEIIIENNSQCSVNVYMNNRIVTVERFQFQNPVSEPLDILFYLFALQAHFCFHVIEKGMRQHISGLHDHFVSIEVMIVSRLRENGDNGFRYFRSILFGNHLCHQLRLAFCHGIQAGLCNSVPDSRVIDLPG</sequence>
<reference evidence="1" key="1">
    <citation type="submission" date="2019-08" db="EMBL/GenBank/DDBJ databases">
        <authorList>
            <person name="Kucharzyk K."/>
            <person name="Murdoch R.W."/>
            <person name="Higgins S."/>
            <person name="Loffler F."/>
        </authorList>
    </citation>
    <scope>NUCLEOTIDE SEQUENCE</scope>
</reference>
<comment type="caution">
    <text evidence="1">The sequence shown here is derived from an EMBL/GenBank/DDBJ whole genome shotgun (WGS) entry which is preliminary data.</text>
</comment>
<proteinExistence type="predicted"/>
<accession>A0A644YKK5</accession>
<dbReference type="EMBL" id="VSSQ01005365">
    <property type="protein sequence ID" value="MPM28859.1"/>
    <property type="molecule type" value="Genomic_DNA"/>
</dbReference>
<organism evidence="1">
    <name type="scientific">bioreactor metagenome</name>
    <dbReference type="NCBI Taxonomy" id="1076179"/>
    <lineage>
        <taxon>unclassified sequences</taxon>
        <taxon>metagenomes</taxon>
        <taxon>ecological metagenomes</taxon>
    </lineage>
</organism>
<name>A0A644YKK5_9ZZZZ</name>
<protein>
    <submittedName>
        <fullName evidence="1">Uncharacterized protein</fullName>
    </submittedName>
</protein>